<dbReference type="GO" id="GO:0009507">
    <property type="term" value="C:chloroplast"/>
    <property type="evidence" value="ECO:0007669"/>
    <property type="project" value="UniProtKB-SubCell"/>
</dbReference>
<keyword evidence="4" id="KW-0648">Protein biosynthesis</keyword>
<dbReference type="InterPro" id="IPR015807">
    <property type="entry name" value="His-tRNA-ligase"/>
</dbReference>
<feature type="binding site" evidence="5">
    <location>
        <begin position="259"/>
        <end position="260"/>
    </location>
    <ligand>
        <name>L-histidine</name>
        <dbReference type="ChEBI" id="CHEBI:57595"/>
    </ligand>
</feature>
<evidence type="ECO:0000256" key="3">
    <source>
        <dbReference type="ARBA" id="ARBA00047639"/>
    </source>
</evidence>
<evidence type="ECO:0000313" key="7">
    <source>
        <dbReference type="EMBL" id="UEQ12197.1"/>
    </source>
</evidence>
<name>A0A8K1YV02_9FLOR</name>
<dbReference type="GO" id="GO:0006427">
    <property type="term" value="P:histidyl-tRNA aminoacylation"/>
    <property type="evidence" value="ECO:0007669"/>
    <property type="project" value="UniProtKB-UniRule"/>
</dbReference>
<keyword evidence="7" id="KW-0934">Plastid</keyword>
<dbReference type="InterPro" id="IPR006195">
    <property type="entry name" value="aa-tRNA-synth_II"/>
</dbReference>
<feature type="domain" description="Aminoacyl-transfer RNA synthetases class-II family profile" evidence="6">
    <location>
        <begin position="1"/>
        <end position="343"/>
    </location>
</feature>
<dbReference type="EC" id="6.1.1.21" evidence="4"/>
<dbReference type="PANTHER" id="PTHR43707">
    <property type="entry name" value="HISTIDYL-TRNA SYNTHETASE"/>
    <property type="match status" value="1"/>
</dbReference>
<dbReference type="EMBL" id="MN905507">
    <property type="protein sequence ID" value="UEQ12197.1"/>
    <property type="molecule type" value="Genomic_DNA"/>
</dbReference>
<keyword evidence="4" id="KW-0067">ATP-binding</keyword>
<dbReference type="InterPro" id="IPR045864">
    <property type="entry name" value="aa-tRNA-synth_II/BPL/LPL"/>
</dbReference>
<dbReference type="GO" id="GO:0005524">
    <property type="term" value="F:ATP binding"/>
    <property type="evidence" value="ECO:0007669"/>
    <property type="project" value="UniProtKB-UniRule"/>
</dbReference>
<dbReference type="NCBIfam" id="TIGR00442">
    <property type="entry name" value="hisS"/>
    <property type="match status" value="1"/>
</dbReference>
<protein>
    <recommendedName>
        <fullName evidence="4">Histidine--tRNA ligase, chloroplastic</fullName>
        <ecNumber evidence="4">6.1.1.21</ecNumber>
    </recommendedName>
    <alternativeName>
        <fullName evidence="4">Histidyl-tRNA synthetase</fullName>
        <shortName evidence="4">HisRS</shortName>
    </alternativeName>
</protein>
<geneLocation type="chloroplast" evidence="7"/>
<dbReference type="PIRSF" id="PIRSF001549">
    <property type="entry name" value="His-tRNA_synth"/>
    <property type="match status" value="1"/>
</dbReference>
<feature type="binding site" evidence="5">
    <location>
        <begin position="79"/>
        <end position="81"/>
    </location>
    <ligand>
        <name>L-histidine</name>
        <dbReference type="ChEBI" id="CHEBI:57595"/>
    </ligand>
</feature>
<dbReference type="InterPro" id="IPR036621">
    <property type="entry name" value="Anticodon-bd_dom_sf"/>
</dbReference>
<feature type="binding site" evidence="5">
    <location>
        <position position="110"/>
    </location>
    <ligand>
        <name>L-histidine</name>
        <dbReference type="ChEBI" id="CHEBI:57595"/>
    </ligand>
</feature>
<dbReference type="InterPro" id="IPR004154">
    <property type="entry name" value="Anticodon-bd"/>
</dbReference>
<dbReference type="Gene3D" id="3.30.930.10">
    <property type="entry name" value="Bira Bifunctional Protein, Domain 2"/>
    <property type="match status" value="1"/>
</dbReference>
<dbReference type="Pfam" id="PF03129">
    <property type="entry name" value="HGTP_anticodon"/>
    <property type="match status" value="1"/>
</dbReference>
<dbReference type="HAMAP" id="MF_00127">
    <property type="entry name" value="His_tRNA_synth"/>
    <property type="match status" value="1"/>
</dbReference>
<feature type="binding site" evidence="5">
    <location>
        <position position="255"/>
    </location>
    <ligand>
        <name>L-histidine</name>
        <dbReference type="ChEBI" id="CHEBI:57595"/>
    </ligand>
</feature>
<evidence type="ECO:0000256" key="2">
    <source>
        <dbReference type="ARBA" id="ARBA00022741"/>
    </source>
</evidence>
<dbReference type="PANTHER" id="PTHR43707:SF1">
    <property type="entry name" value="HISTIDINE--TRNA LIGASE, MITOCHONDRIAL-RELATED"/>
    <property type="match status" value="1"/>
</dbReference>
<keyword evidence="2 4" id="KW-0547">Nucleotide-binding</keyword>
<evidence type="ECO:0000259" key="6">
    <source>
        <dbReference type="PROSITE" id="PS50862"/>
    </source>
</evidence>
<keyword evidence="4 7" id="KW-0030">Aminoacyl-tRNA synthetase</keyword>
<dbReference type="SUPFAM" id="SSF55681">
    <property type="entry name" value="Class II aaRS and biotin synthetases"/>
    <property type="match status" value="1"/>
</dbReference>
<organism evidence="7">
    <name type="scientific">Batrachospermum sp</name>
    <dbReference type="NCBI Taxonomy" id="31373"/>
    <lineage>
        <taxon>Eukaryota</taxon>
        <taxon>Rhodophyta</taxon>
        <taxon>Florideophyceae</taxon>
        <taxon>Nemaliophycidae</taxon>
        <taxon>Batrachospermales</taxon>
        <taxon>Batrachospermaceae</taxon>
        <taxon>Batrachospermum</taxon>
    </lineage>
</organism>
<dbReference type="InterPro" id="IPR041715">
    <property type="entry name" value="HisRS-like_core"/>
</dbReference>
<evidence type="ECO:0000256" key="4">
    <source>
        <dbReference type="HAMAP-Rule" id="MF_00127"/>
    </source>
</evidence>
<accession>A0A8K1YV02</accession>
<gene>
    <name evidence="4 7" type="primary">hisS</name>
</gene>
<feature type="binding site" evidence="5">
    <location>
        <position position="124"/>
    </location>
    <ligand>
        <name>L-histidine</name>
        <dbReference type="ChEBI" id="CHEBI:57595"/>
    </ligand>
</feature>
<feature type="binding site" evidence="5">
    <location>
        <position position="128"/>
    </location>
    <ligand>
        <name>L-histidine</name>
        <dbReference type="ChEBI" id="CHEBI:57595"/>
    </ligand>
</feature>
<keyword evidence="7" id="KW-0150">Chloroplast</keyword>
<evidence type="ECO:0000256" key="5">
    <source>
        <dbReference type="PIRSR" id="PIRSR001549-1"/>
    </source>
</evidence>
<comment type="subcellular location">
    <subcellularLocation>
        <location evidence="4">Plastid</location>
        <location evidence="4">Chloroplast</location>
    </subcellularLocation>
</comment>
<comment type="similarity">
    <text evidence="1 4">Belongs to the class-II aminoacyl-tRNA synthetase family.</text>
</comment>
<sequence length="424" mass="49513">MQSIRGMQDILPEEIKYWQYIYLAAIETFETASYQEIRTPLLENTALFQRSIGEDTDILNKEMYTFKDRGNRDLTLRPEGTASIARAIIEHNLCNDNQIQKLWYLAPMFRYERPQHGRQRQFHQLGIECTGSYSPMADAEIIYLAKYFLDKLKCPCYSIQINSIGSIKDRNRYKLDLKKYLHPYIKDLDSESQNRLFNNPIKILDSKDQKTQEILNDAPKLIDYLEKSTLEHFEEVINYLETLNIKYTINTKIVRGLDYYNKTAFEIKTNLLGAQDTICGGGRYDNLIQNLGGPPIPAVGWAIGVERLLLLVKNKLEIESQPLYYYIATQGSEAKKYILKIIPSLQQYKIKFEIDFTDSSFQKQLKKASKKEAIMCLLISPYEVQSNTITLKWLKQYKQQTYNIADFLNTLKTIKEEHTYLPTN</sequence>
<dbReference type="SUPFAM" id="SSF52954">
    <property type="entry name" value="Class II aaRS ABD-related"/>
    <property type="match status" value="1"/>
</dbReference>
<dbReference type="InterPro" id="IPR004516">
    <property type="entry name" value="HisRS/HisZ"/>
</dbReference>
<dbReference type="Gene3D" id="3.40.50.800">
    <property type="entry name" value="Anticodon-binding domain"/>
    <property type="match status" value="1"/>
</dbReference>
<proteinExistence type="inferred from homology"/>
<dbReference type="CDD" id="cd00773">
    <property type="entry name" value="HisRS-like_core"/>
    <property type="match status" value="1"/>
</dbReference>
<dbReference type="Pfam" id="PF13393">
    <property type="entry name" value="tRNA-synt_His"/>
    <property type="match status" value="1"/>
</dbReference>
<comment type="catalytic activity">
    <reaction evidence="3 4">
        <text>tRNA(His) + L-histidine + ATP = L-histidyl-tRNA(His) + AMP + diphosphate + H(+)</text>
        <dbReference type="Rhea" id="RHEA:17313"/>
        <dbReference type="Rhea" id="RHEA-COMP:9665"/>
        <dbReference type="Rhea" id="RHEA-COMP:9689"/>
        <dbReference type="ChEBI" id="CHEBI:15378"/>
        <dbReference type="ChEBI" id="CHEBI:30616"/>
        <dbReference type="ChEBI" id="CHEBI:33019"/>
        <dbReference type="ChEBI" id="CHEBI:57595"/>
        <dbReference type="ChEBI" id="CHEBI:78442"/>
        <dbReference type="ChEBI" id="CHEBI:78527"/>
        <dbReference type="ChEBI" id="CHEBI:456215"/>
        <dbReference type="EC" id="6.1.1.21"/>
    </reaction>
</comment>
<keyword evidence="4" id="KW-0436">Ligase</keyword>
<evidence type="ECO:0000256" key="1">
    <source>
        <dbReference type="ARBA" id="ARBA00008226"/>
    </source>
</evidence>
<dbReference type="GO" id="GO:0004821">
    <property type="term" value="F:histidine-tRNA ligase activity"/>
    <property type="evidence" value="ECO:0007669"/>
    <property type="project" value="UniProtKB-UniRule"/>
</dbReference>
<dbReference type="PROSITE" id="PS50862">
    <property type="entry name" value="AA_TRNA_LIGASE_II"/>
    <property type="match status" value="1"/>
</dbReference>
<dbReference type="AlphaFoldDB" id="A0A8K1YV02"/>
<reference evidence="7" key="1">
    <citation type="submission" date="2020-01" db="EMBL/GenBank/DDBJ databases">
        <title>The chloroplast and mitochondrion of a new freshwater red algal species from China.</title>
        <authorList>
            <person name="Fang K."/>
            <person name="Xie S."/>
        </authorList>
    </citation>
    <scope>NUCLEOTIDE SEQUENCE</scope>
    <source>
        <strain evidence="7">SAS-FKP1901</strain>
    </source>
</reference>